<evidence type="ECO:0000259" key="7">
    <source>
        <dbReference type="PROSITE" id="PS50103"/>
    </source>
</evidence>
<feature type="compositionally biased region" description="Basic and acidic residues" evidence="6">
    <location>
        <begin position="815"/>
        <end position="826"/>
    </location>
</feature>
<evidence type="ECO:0000256" key="1">
    <source>
        <dbReference type="ARBA" id="ARBA00022723"/>
    </source>
</evidence>
<evidence type="ECO:0000313" key="11">
    <source>
        <dbReference type="Proteomes" id="UP001375240"/>
    </source>
</evidence>
<feature type="region of interest" description="Disordered" evidence="6">
    <location>
        <begin position="427"/>
        <end position="532"/>
    </location>
</feature>
<evidence type="ECO:0000256" key="2">
    <source>
        <dbReference type="ARBA" id="ARBA00022771"/>
    </source>
</evidence>
<dbReference type="PROSITE" id="PS50908">
    <property type="entry name" value="RWD"/>
    <property type="match status" value="1"/>
</dbReference>
<evidence type="ECO:0000313" key="10">
    <source>
        <dbReference type="EMBL" id="KAK6354855.1"/>
    </source>
</evidence>
<dbReference type="SUPFAM" id="SSF90229">
    <property type="entry name" value="CCCH zinc finger"/>
    <property type="match status" value="1"/>
</dbReference>
<proteinExistence type="predicted"/>
<dbReference type="SMART" id="SM00356">
    <property type="entry name" value="ZnF_C3H1"/>
    <property type="match status" value="1"/>
</dbReference>
<organism evidence="10 11">
    <name type="scientific">Orbilia brochopaga</name>
    <dbReference type="NCBI Taxonomy" id="3140254"/>
    <lineage>
        <taxon>Eukaryota</taxon>
        <taxon>Fungi</taxon>
        <taxon>Dikarya</taxon>
        <taxon>Ascomycota</taxon>
        <taxon>Pezizomycotina</taxon>
        <taxon>Orbiliomycetes</taxon>
        <taxon>Orbiliales</taxon>
        <taxon>Orbiliaceae</taxon>
        <taxon>Orbilia</taxon>
    </lineage>
</organism>
<feature type="domain" description="CHY-type" evidence="9">
    <location>
        <begin position="732"/>
        <end position="801"/>
    </location>
</feature>
<dbReference type="EMBL" id="JAVHNQ010000002">
    <property type="protein sequence ID" value="KAK6354855.1"/>
    <property type="molecule type" value="Genomic_DNA"/>
</dbReference>
<feature type="compositionally biased region" description="Basic and acidic residues" evidence="6">
    <location>
        <begin position="469"/>
        <end position="483"/>
    </location>
</feature>
<dbReference type="InterPro" id="IPR006575">
    <property type="entry name" value="RWD_dom"/>
</dbReference>
<dbReference type="InterPro" id="IPR037274">
    <property type="entry name" value="Znf_CHY_sf"/>
</dbReference>
<dbReference type="InterPro" id="IPR036855">
    <property type="entry name" value="Znf_CCCH_sf"/>
</dbReference>
<dbReference type="InterPro" id="IPR008913">
    <property type="entry name" value="Znf_CHY"/>
</dbReference>
<reference evidence="10 11" key="1">
    <citation type="submission" date="2019-10" db="EMBL/GenBank/DDBJ databases">
        <authorList>
            <person name="Palmer J.M."/>
        </authorList>
    </citation>
    <scope>NUCLEOTIDE SEQUENCE [LARGE SCALE GENOMIC DNA]</scope>
    <source>
        <strain evidence="10 11">TWF696</strain>
    </source>
</reference>
<evidence type="ECO:0000256" key="4">
    <source>
        <dbReference type="PROSITE-ProRule" id="PRU00601"/>
    </source>
</evidence>
<dbReference type="GO" id="GO:0008270">
    <property type="term" value="F:zinc ion binding"/>
    <property type="evidence" value="ECO:0007669"/>
    <property type="project" value="UniProtKB-KW"/>
</dbReference>
<name>A0AAV9V5M6_9PEZI</name>
<dbReference type="SUPFAM" id="SSF161219">
    <property type="entry name" value="CHY zinc finger-like"/>
    <property type="match status" value="1"/>
</dbReference>
<gene>
    <name evidence="10" type="ORF">TWF696_003986</name>
</gene>
<dbReference type="PROSITE" id="PS50103">
    <property type="entry name" value="ZF_C3H1"/>
    <property type="match status" value="1"/>
</dbReference>
<feature type="region of interest" description="Disordered" evidence="6">
    <location>
        <begin position="1"/>
        <end position="117"/>
    </location>
</feature>
<feature type="compositionally biased region" description="Basic residues" evidence="6">
    <location>
        <begin position="827"/>
        <end position="838"/>
    </location>
</feature>
<protein>
    <recommendedName>
        <fullName evidence="12">C3H1-type domain-containing protein</fullName>
    </recommendedName>
</protein>
<feature type="zinc finger region" description="C3H1-type" evidence="5">
    <location>
        <begin position="51"/>
        <end position="79"/>
    </location>
</feature>
<feature type="compositionally biased region" description="Acidic residues" evidence="6">
    <location>
        <begin position="492"/>
        <end position="515"/>
    </location>
</feature>
<evidence type="ECO:0000256" key="3">
    <source>
        <dbReference type="ARBA" id="ARBA00022833"/>
    </source>
</evidence>
<dbReference type="AlphaFoldDB" id="A0AAV9V5M6"/>
<keyword evidence="1 5" id="KW-0479">Metal-binding</keyword>
<feature type="compositionally biased region" description="Low complexity" evidence="6">
    <location>
        <begin position="28"/>
        <end position="50"/>
    </location>
</feature>
<feature type="region of interest" description="Disordered" evidence="6">
    <location>
        <begin position="814"/>
        <end position="838"/>
    </location>
</feature>
<evidence type="ECO:0000259" key="9">
    <source>
        <dbReference type="PROSITE" id="PS51266"/>
    </source>
</evidence>
<evidence type="ECO:0000256" key="6">
    <source>
        <dbReference type="SAM" id="MobiDB-lite"/>
    </source>
</evidence>
<keyword evidence="2 4" id="KW-0863">Zinc-finger</keyword>
<feature type="domain" description="C3H1-type" evidence="7">
    <location>
        <begin position="51"/>
        <end position="79"/>
    </location>
</feature>
<accession>A0AAV9V5M6</accession>
<feature type="domain" description="RWD" evidence="8">
    <location>
        <begin position="144"/>
        <end position="250"/>
    </location>
</feature>
<dbReference type="Pfam" id="PF05495">
    <property type="entry name" value="zf-CHY"/>
    <property type="match status" value="1"/>
</dbReference>
<comment type="caution">
    <text evidence="10">The sequence shown here is derived from an EMBL/GenBank/DDBJ whole genome shotgun (WGS) entry which is preliminary data.</text>
</comment>
<evidence type="ECO:0000259" key="8">
    <source>
        <dbReference type="PROSITE" id="PS50908"/>
    </source>
</evidence>
<sequence>MAAPSRAADEDFPVPLRQAPAGQIGAEASAASSSSSSSQRNPQARGQPRAQRPRKPCKFYATKAGCKNGEACPFLHGDDRSAAQLPGPGQQDLAPDRHVRHPARGASATDPLASRRHLPTVDPSRVVRRPVPAGENTPEVRRQNEINQLKRRWGNLFQTVDQEQGLYRLELKQSEDFPYDLDALKIEISVPPEYPKTSADGPTIKVLNDDIPKGHQINIERGFSNLARAASKTTRLLDLLNNLDKRLEDLLSSEKATTFKIVPNVAAVTQETAKLDVNDQPAQEALIPVPAQPRVVQQQDPPRAVYSQAEKEAASARRAVETRQLEARFRQSDVFWKNAAGTTYKVPLEPRMKNLLPAGLLLVRSVDLKVPELYPLEPCRVAFDRALPTSLTSRIEDGFLKRAQEKPEVSLMAQLNYLAQNLHSMLGDEEPKPEEPAPGASVEADTPAEDVPQPGPSSAVAAMLTAVPDKPHVVRVEGTRPPEWENPAGSESDTDDDDSESDEDDKEFAGDDDGEQAVQPEPVIPVSGPTIERGTSISFPDIKLKNIELLELRTINITTKCSRCKTVADVNNLKAKENKHSRPKLLGCDKCANVIGIDYRREFIHENHTRAGFLDLSGCTVVDLLPSEFVPTCATCSTTMAGGIQGVTRSQTMFANCRSCFAKMSLFIPEIRFLKISEDDVDLVAGKQIRRQKENLGLVAGTELPLKGRCAHYRSLSDKGGSFAVSAGLTLGVHIFRLLVEDRKSTRWFRFSCCNKVFPCDKCHDSSVEPKHPNEHANRMICGACSREQNYRPDDCAFCGHSFTTKNSGFWEGGKGTRDKTKMSRKDPRKYKRVNTNA</sequence>
<dbReference type="PROSITE" id="PS51266">
    <property type="entry name" value="ZF_CHY"/>
    <property type="match status" value="1"/>
</dbReference>
<evidence type="ECO:0000256" key="5">
    <source>
        <dbReference type="PROSITE-ProRule" id="PRU00723"/>
    </source>
</evidence>
<keyword evidence="3 5" id="KW-0862">Zinc</keyword>
<dbReference type="InterPro" id="IPR000571">
    <property type="entry name" value="Znf_CCCH"/>
</dbReference>
<evidence type="ECO:0008006" key="12">
    <source>
        <dbReference type="Google" id="ProtNLM"/>
    </source>
</evidence>
<dbReference type="Pfam" id="PF00642">
    <property type="entry name" value="zf-CCCH"/>
    <property type="match status" value="1"/>
</dbReference>
<keyword evidence="11" id="KW-1185">Reference proteome</keyword>
<dbReference type="Proteomes" id="UP001375240">
    <property type="component" value="Unassembled WGS sequence"/>
</dbReference>